<evidence type="ECO:0000313" key="2">
    <source>
        <dbReference type="EMBL" id="MCY1073353.1"/>
    </source>
</evidence>
<protein>
    <submittedName>
        <fullName evidence="2">Uncharacterized protein</fullName>
    </submittedName>
</protein>
<proteinExistence type="predicted"/>
<reference evidence="2 3" key="1">
    <citation type="submission" date="2022-11" db="EMBL/GenBank/DDBJ databases">
        <title>Minimal conservation of predation-associated metabolite biosynthetic gene clusters underscores biosynthetic potential of Myxococcota including descriptions for ten novel species: Archangium lansinium sp. nov., Myxococcus landrumus sp. nov., Nannocystis bai.</title>
        <authorList>
            <person name="Ahearne A."/>
            <person name="Stevens C."/>
            <person name="Phillips K."/>
        </authorList>
    </citation>
    <scope>NUCLEOTIDE SEQUENCE [LARGE SCALE GENOMIC DNA]</scope>
    <source>
        <strain evidence="2 3">MIWBW</strain>
    </source>
</reference>
<evidence type="ECO:0000256" key="1">
    <source>
        <dbReference type="SAM" id="MobiDB-lite"/>
    </source>
</evidence>
<organism evidence="2 3">
    <name type="scientific">Archangium lansingense</name>
    <dbReference type="NCBI Taxonomy" id="2995310"/>
    <lineage>
        <taxon>Bacteria</taxon>
        <taxon>Pseudomonadati</taxon>
        <taxon>Myxococcota</taxon>
        <taxon>Myxococcia</taxon>
        <taxon>Myxococcales</taxon>
        <taxon>Cystobacterineae</taxon>
        <taxon>Archangiaceae</taxon>
        <taxon>Archangium</taxon>
    </lineage>
</organism>
<dbReference type="Proteomes" id="UP001207654">
    <property type="component" value="Unassembled WGS sequence"/>
</dbReference>
<evidence type="ECO:0000313" key="3">
    <source>
        <dbReference type="Proteomes" id="UP001207654"/>
    </source>
</evidence>
<accession>A0ABT3ZVB2</accession>
<name>A0ABT3ZVB2_9BACT</name>
<dbReference type="EMBL" id="JAPNKA010000001">
    <property type="protein sequence ID" value="MCY1073353.1"/>
    <property type="molecule type" value="Genomic_DNA"/>
</dbReference>
<dbReference type="RefSeq" id="WP_267532364.1">
    <property type="nucleotide sequence ID" value="NZ_JAPNKA010000001.1"/>
</dbReference>
<feature type="compositionally biased region" description="Polar residues" evidence="1">
    <location>
        <begin position="132"/>
        <end position="141"/>
    </location>
</feature>
<feature type="region of interest" description="Disordered" evidence="1">
    <location>
        <begin position="124"/>
        <end position="149"/>
    </location>
</feature>
<keyword evidence="3" id="KW-1185">Reference proteome</keyword>
<gene>
    <name evidence="2" type="ORF">OV287_02560</name>
</gene>
<sequence length="149" mass="16189">MDTVDVVPGTGVGPVRLGMSRAEVHATLGHPPQTLASAPGEPPAEAWNEGALRVHYVADSVERIELHPGPALRALLDGRDVSTTRVTELVRHLYSTRAHYDPNDPELGYRFHFPQLGLTLRRVKLPEGPNDSEGQSFTSLTLGRPVSGR</sequence>
<comment type="caution">
    <text evidence="2">The sequence shown here is derived from an EMBL/GenBank/DDBJ whole genome shotgun (WGS) entry which is preliminary data.</text>
</comment>